<dbReference type="Proteomes" id="UP000759131">
    <property type="component" value="Unassembled WGS sequence"/>
</dbReference>
<keyword evidence="2" id="KW-1133">Transmembrane helix</keyword>
<gene>
    <name evidence="4" type="ORF">OSB1V03_LOCUS22981</name>
</gene>
<name>A0A7R9LZH8_9ACAR</name>
<evidence type="ECO:0000259" key="3">
    <source>
        <dbReference type="Pfam" id="PF00501"/>
    </source>
</evidence>
<dbReference type="EMBL" id="OC907899">
    <property type="protein sequence ID" value="CAD7650692.1"/>
    <property type="molecule type" value="Genomic_DNA"/>
</dbReference>
<dbReference type="EMBL" id="CAJPIZ010053324">
    <property type="protein sequence ID" value="CAG2123036.1"/>
    <property type="molecule type" value="Genomic_DNA"/>
</dbReference>
<evidence type="ECO:0000313" key="4">
    <source>
        <dbReference type="EMBL" id="CAD7650692.1"/>
    </source>
</evidence>
<dbReference type="OrthoDB" id="1706066at2759"/>
<evidence type="ECO:0000256" key="2">
    <source>
        <dbReference type="SAM" id="Phobius"/>
    </source>
</evidence>
<dbReference type="AlphaFoldDB" id="A0A7R9LZH8"/>
<dbReference type="Gene3D" id="3.40.50.12780">
    <property type="entry name" value="N-terminal domain of ligase-like"/>
    <property type="match status" value="1"/>
</dbReference>
<protein>
    <recommendedName>
        <fullName evidence="1">acetate--CoA ligase</fullName>
        <ecNumber evidence="1">6.2.1.1</ecNumber>
    </recommendedName>
</protein>
<accession>A0A7R9LZH8</accession>
<organism evidence="4">
    <name type="scientific">Medioppia subpectinata</name>
    <dbReference type="NCBI Taxonomy" id="1979941"/>
    <lineage>
        <taxon>Eukaryota</taxon>
        <taxon>Metazoa</taxon>
        <taxon>Ecdysozoa</taxon>
        <taxon>Arthropoda</taxon>
        <taxon>Chelicerata</taxon>
        <taxon>Arachnida</taxon>
        <taxon>Acari</taxon>
        <taxon>Acariformes</taxon>
        <taxon>Sarcoptiformes</taxon>
        <taxon>Oribatida</taxon>
        <taxon>Brachypylina</taxon>
        <taxon>Oppioidea</taxon>
        <taxon>Oppiidae</taxon>
        <taxon>Medioppia</taxon>
    </lineage>
</organism>
<evidence type="ECO:0000256" key="1">
    <source>
        <dbReference type="ARBA" id="ARBA00013275"/>
    </source>
</evidence>
<dbReference type="InterPro" id="IPR042099">
    <property type="entry name" value="ANL_N_sf"/>
</dbReference>
<sequence length="77" mass="8611">MSAIMYWIWLLKKGSEIVSPIIVTYDELLRDVCRFANVLKGLGIKRGDRVAIYMSVTVELVTVMLACARIGAIHSVI</sequence>
<proteinExistence type="predicted"/>
<reference evidence="4" key="1">
    <citation type="submission" date="2020-11" db="EMBL/GenBank/DDBJ databases">
        <authorList>
            <person name="Tran Van P."/>
        </authorList>
    </citation>
    <scope>NUCLEOTIDE SEQUENCE</scope>
</reference>
<keyword evidence="5" id="KW-1185">Reference proteome</keyword>
<feature type="transmembrane region" description="Helical" evidence="2">
    <location>
        <begin position="50"/>
        <end position="72"/>
    </location>
</feature>
<keyword evidence="2" id="KW-0812">Transmembrane</keyword>
<feature type="domain" description="AMP-dependent synthetase/ligase" evidence="3">
    <location>
        <begin position="23"/>
        <end position="76"/>
    </location>
</feature>
<dbReference type="Pfam" id="PF00501">
    <property type="entry name" value="AMP-binding"/>
    <property type="match status" value="1"/>
</dbReference>
<dbReference type="GO" id="GO:0006085">
    <property type="term" value="P:acetyl-CoA biosynthetic process"/>
    <property type="evidence" value="ECO:0007669"/>
    <property type="project" value="TreeGrafter"/>
</dbReference>
<keyword evidence="2" id="KW-0472">Membrane</keyword>
<dbReference type="EC" id="6.2.1.1" evidence="1"/>
<evidence type="ECO:0000313" key="5">
    <source>
        <dbReference type="Proteomes" id="UP000759131"/>
    </source>
</evidence>
<dbReference type="PANTHER" id="PTHR24095:SF244">
    <property type="entry name" value="ACETYL-COENZYME A SYNTHETASE"/>
    <property type="match status" value="1"/>
</dbReference>
<dbReference type="SUPFAM" id="SSF56801">
    <property type="entry name" value="Acetyl-CoA synthetase-like"/>
    <property type="match status" value="1"/>
</dbReference>
<dbReference type="InterPro" id="IPR000873">
    <property type="entry name" value="AMP-dep_synth/lig_dom"/>
</dbReference>
<feature type="non-terminal residue" evidence="4">
    <location>
        <position position="1"/>
    </location>
</feature>
<dbReference type="PANTHER" id="PTHR24095">
    <property type="entry name" value="ACETYL-COENZYME A SYNTHETASE"/>
    <property type="match status" value="1"/>
</dbReference>
<dbReference type="GO" id="GO:0003987">
    <property type="term" value="F:acetate-CoA ligase activity"/>
    <property type="evidence" value="ECO:0007669"/>
    <property type="project" value="UniProtKB-EC"/>
</dbReference>